<organism evidence="2 3">
    <name type="scientific">Prevotella disiens</name>
    <dbReference type="NCBI Taxonomy" id="28130"/>
    <lineage>
        <taxon>Bacteria</taxon>
        <taxon>Pseudomonadati</taxon>
        <taxon>Bacteroidota</taxon>
        <taxon>Bacteroidia</taxon>
        <taxon>Bacteroidales</taxon>
        <taxon>Prevotellaceae</taxon>
        <taxon>Prevotella</taxon>
    </lineage>
</organism>
<dbReference type="Pfam" id="PF11888">
    <property type="entry name" value="DUF3408"/>
    <property type="match status" value="1"/>
</dbReference>
<evidence type="ECO:0000313" key="2">
    <source>
        <dbReference type="EMBL" id="SUB97432.1"/>
    </source>
</evidence>
<gene>
    <name evidence="2" type="ORF">NCTC11157_02216</name>
</gene>
<accession>A0A379EFK6</accession>
<dbReference type="GeneID" id="91083347"/>
<dbReference type="EMBL" id="UGTL01000002">
    <property type="protein sequence ID" value="SUB97432.1"/>
    <property type="molecule type" value="Genomic_DNA"/>
</dbReference>
<dbReference type="OrthoDB" id="1096132at2"/>
<evidence type="ECO:0000256" key="1">
    <source>
        <dbReference type="SAM" id="MobiDB-lite"/>
    </source>
</evidence>
<proteinExistence type="predicted"/>
<dbReference type="AlphaFoldDB" id="A0A379EFK6"/>
<dbReference type="RefSeq" id="WP_021670141.1">
    <property type="nucleotide sequence ID" value="NZ_UGTL01000002.1"/>
</dbReference>
<feature type="region of interest" description="Disordered" evidence="1">
    <location>
        <begin position="52"/>
        <end position="77"/>
    </location>
</feature>
<reference evidence="2 3" key="1">
    <citation type="submission" date="2018-06" db="EMBL/GenBank/DDBJ databases">
        <authorList>
            <consortium name="Pathogen Informatics"/>
            <person name="Doyle S."/>
        </authorList>
    </citation>
    <scope>NUCLEOTIDE SEQUENCE [LARGE SCALE GENOMIC DNA]</scope>
    <source>
        <strain evidence="2 3">NCTC11157</strain>
    </source>
</reference>
<evidence type="ECO:0000313" key="3">
    <source>
        <dbReference type="Proteomes" id="UP000254072"/>
    </source>
</evidence>
<dbReference type="Proteomes" id="UP000254072">
    <property type="component" value="Unassembled WGS sequence"/>
</dbReference>
<dbReference type="InterPro" id="IPR021823">
    <property type="entry name" value="DUF3408"/>
</dbReference>
<sequence length="154" mass="18327">MIAMDENRRQRLEQAIKDMENYGVKPHKPEDLPFYDQPSEFELEMERKSFAPVEAEKESGFENRKTDKVEALHRASRTKNKDREELALFQEKYLQPIRLSHRKAVYVSEETQRRLSFIARKIGEQGASVSGYAEQVLREHLDQCKEEIEKWRKL</sequence>
<protein>
    <submittedName>
        <fullName evidence="2">Protein of uncharacterized function (DUF3408)</fullName>
    </submittedName>
</protein>
<name>A0A379EFK6_9BACT</name>